<sequence>MNKDKKKNIFLVGPMGAGKSTIGRYLSKLLNMRFYDSDIEIEKRTGVDIDWVFEVEGESEFRIREEKIINELTNKKGIILATGGGSILSSKSRDFLFSRGTVVYLRATVNEQLIRTKIGKKRPLLSINYNKNKKILHDLFQIRDPLYKNVSHIIVDTYNKKIKSIISDIIYHIRTSNLLD</sequence>
<dbReference type="NCBIfam" id="NF003456">
    <property type="entry name" value="PRK05057.1"/>
    <property type="match status" value="1"/>
</dbReference>
<dbReference type="AlphaFoldDB" id="A0A451D736"/>
<dbReference type="GO" id="GO:0000287">
    <property type="term" value="F:magnesium ion binding"/>
    <property type="evidence" value="ECO:0007669"/>
    <property type="project" value="UniProtKB-UniRule"/>
</dbReference>
<dbReference type="InterPro" id="IPR027417">
    <property type="entry name" value="P-loop_NTPase"/>
</dbReference>
<dbReference type="PRINTS" id="PR01100">
    <property type="entry name" value="SHIKIMTKNASE"/>
</dbReference>
<dbReference type="InterPro" id="IPR031322">
    <property type="entry name" value="Shikimate/glucono_kinase"/>
</dbReference>
<evidence type="ECO:0000256" key="6">
    <source>
        <dbReference type="ARBA" id="ARBA00022777"/>
    </source>
</evidence>
<reference evidence="12 13" key="1">
    <citation type="submission" date="2019-02" db="EMBL/GenBank/DDBJ databases">
        <authorList>
            <person name="Manzano-Marin A."/>
            <person name="Manzano-Marin A."/>
        </authorList>
    </citation>
    <scope>NUCLEOTIDE SEQUENCE [LARGE SCALE GENOMIC DNA]</scope>
    <source>
        <strain evidence="12 13">BuCicurvipes</strain>
    </source>
</reference>
<keyword evidence="5 11" id="KW-0547">Nucleotide-binding</keyword>
<keyword evidence="7 11" id="KW-0067">ATP-binding</keyword>
<dbReference type="Proteomes" id="UP000294344">
    <property type="component" value="Chromosome"/>
</dbReference>
<dbReference type="RefSeq" id="WP_154029394.1">
    <property type="nucleotide sequence ID" value="NZ_LR217710.1"/>
</dbReference>
<comment type="similarity">
    <text evidence="2 11">Belongs to the shikimate kinase family.</text>
</comment>
<evidence type="ECO:0000256" key="10">
    <source>
        <dbReference type="ARBA" id="ARBA00048567"/>
    </source>
</evidence>
<feature type="binding site" evidence="11">
    <location>
        <position position="122"/>
    </location>
    <ligand>
        <name>ATP</name>
        <dbReference type="ChEBI" id="CHEBI:30616"/>
    </ligand>
</feature>
<dbReference type="PANTHER" id="PTHR21087">
    <property type="entry name" value="SHIKIMATE KINASE"/>
    <property type="match status" value="1"/>
</dbReference>
<dbReference type="InterPro" id="IPR000623">
    <property type="entry name" value="Shikimate_kinase/TSH1"/>
</dbReference>
<dbReference type="GO" id="GO:0005829">
    <property type="term" value="C:cytosol"/>
    <property type="evidence" value="ECO:0007669"/>
    <property type="project" value="TreeGrafter"/>
</dbReference>
<dbReference type="GO" id="GO:0005524">
    <property type="term" value="F:ATP binding"/>
    <property type="evidence" value="ECO:0007669"/>
    <property type="project" value="UniProtKB-UniRule"/>
</dbReference>
<dbReference type="GO" id="GO:0008652">
    <property type="term" value="P:amino acid biosynthetic process"/>
    <property type="evidence" value="ECO:0007669"/>
    <property type="project" value="UniProtKB-KW"/>
</dbReference>
<comment type="subcellular location">
    <subcellularLocation>
        <location evidence="11">Cytoplasm</location>
    </subcellularLocation>
</comment>
<evidence type="ECO:0000256" key="9">
    <source>
        <dbReference type="ARBA" id="ARBA00023141"/>
    </source>
</evidence>
<feature type="binding site" evidence="11">
    <location>
        <position position="143"/>
    </location>
    <ligand>
        <name>substrate</name>
    </ligand>
</feature>
<dbReference type="GO" id="GO:0004765">
    <property type="term" value="F:shikimate kinase activity"/>
    <property type="evidence" value="ECO:0007669"/>
    <property type="project" value="UniProtKB-UniRule"/>
</dbReference>
<evidence type="ECO:0000256" key="3">
    <source>
        <dbReference type="ARBA" id="ARBA00022605"/>
    </source>
</evidence>
<comment type="function">
    <text evidence="11">Catalyzes the specific phosphorylation of the 3-hydroxyl group of shikimic acid using ATP as a cosubstrate.</text>
</comment>
<organism evidence="12 13">
    <name type="scientific">Buchnera aphidicola</name>
    <name type="common">Cinara curvipes</name>
    <dbReference type="NCBI Taxonomy" id="2518975"/>
    <lineage>
        <taxon>Bacteria</taxon>
        <taxon>Pseudomonadati</taxon>
        <taxon>Pseudomonadota</taxon>
        <taxon>Gammaproteobacteria</taxon>
        <taxon>Enterobacterales</taxon>
        <taxon>Erwiniaceae</taxon>
        <taxon>Buchnera</taxon>
    </lineage>
</organism>
<feature type="binding site" evidence="11">
    <location>
        <position position="20"/>
    </location>
    <ligand>
        <name>Mg(2+)</name>
        <dbReference type="ChEBI" id="CHEBI:18420"/>
    </ligand>
</feature>
<dbReference type="EMBL" id="LR217710">
    <property type="protein sequence ID" value="VFP81638.1"/>
    <property type="molecule type" value="Genomic_DNA"/>
</dbReference>
<evidence type="ECO:0000256" key="5">
    <source>
        <dbReference type="ARBA" id="ARBA00022741"/>
    </source>
</evidence>
<comment type="subunit">
    <text evidence="11">Monomer.</text>
</comment>
<dbReference type="GO" id="GO:0009423">
    <property type="term" value="P:chorismate biosynthetic process"/>
    <property type="evidence" value="ECO:0007669"/>
    <property type="project" value="UniProtKB-UniRule"/>
</dbReference>
<feature type="binding site" evidence="11">
    <location>
        <begin position="16"/>
        <end position="21"/>
    </location>
    <ligand>
        <name>ATP</name>
        <dbReference type="ChEBI" id="CHEBI:30616"/>
    </ligand>
</feature>
<name>A0A451D736_9GAMM</name>
<dbReference type="OrthoDB" id="9800332at2"/>
<evidence type="ECO:0000256" key="11">
    <source>
        <dbReference type="HAMAP-Rule" id="MF_00109"/>
    </source>
</evidence>
<comment type="pathway">
    <text evidence="1 11">Metabolic intermediate biosynthesis; chorismate biosynthesis; chorismate from D-erythrose 4-phosphate and phosphoenolpyruvate: step 5/7.</text>
</comment>
<comment type="caution">
    <text evidence="11">Lacks conserved residue(s) required for the propagation of feature annotation.</text>
</comment>
<keyword evidence="6 11" id="KW-0418">Kinase</keyword>
<feature type="binding site" evidence="11">
    <location>
        <position position="84"/>
    </location>
    <ligand>
        <name>substrate</name>
    </ligand>
</feature>
<dbReference type="Pfam" id="PF01202">
    <property type="entry name" value="SKI"/>
    <property type="match status" value="1"/>
</dbReference>
<dbReference type="PROSITE" id="PS01128">
    <property type="entry name" value="SHIKIMATE_KINASE"/>
    <property type="match status" value="1"/>
</dbReference>
<keyword evidence="11" id="KW-0479">Metal-binding</keyword>
<dbReference type="UniPathway" id="UPA00053">
    <property type="reaction ID" value="UER00088"/>
</dbReference>
<evidence type="ECO:0000313" key="12">
    <source>
        <dbReference type="EMBL" id="VFP81638.1"/>
    </source>
</evidence>
<proteinExistence type="inferred from homology"/>
<keyword evidence="4 11" id="KW-0808">Transferase</keyword>
<keyword evidence="8 11" id="KW-0460">Magnesium</keyword>
<dbReference type="HAMAP" id="MF_00109">
    <property type="entry name" value="Shikimate_kinase"/>
    <property type="match status" value="1"/>
</dbReference>
<feature type="binding site" evidence="11">
    <location>
        <position position="38"/>
    </location>
    <ligand>
        <name>substrate</name>
    </ligand>
</feature>
<dbReference type="EC" id="2.7.1.71" evidence="11"/>
<comment type="cofactor">
    <cofactor evidence="11">
        <name>Mg(2+)</name>
        <dbReference type="ChEBI" id="CHEBI:18420"/>
    </cofactor>
    <text evidence="11">Binds 1 Mg(2+) ion per subunit.</text>
</comment>
<evidence type="ECO:0000256" key="2">
    <source>
        <dbReference type="ARBA" id="ARBA00006997"/>
    </source>
</evidence>
<dbReference type="CDD" id="cd00464">
    <property type="entry name" value="SK"/>
    <property type="match status" value="1"/>
</dbReference>
<accession>A0A451D736</accession>
<feature type="binding site" evidence="11">
    <location>
        <position position="62"/>
    </location>
    <ligand>
        <name>substrate</name>
    </ligand>
</feature>
<gene>
    <name evidence="11 12" type="primary">aroK</name>
    <name evidence="12" type="ORF">BUCICURV3402_363</name>
</gene>
<evidence type="ECO:0000256" key="7">
    <source>
        <dbReference type="ARBA" id="ARBA00022840"/>
    </source>
</evidence>
<evidence type="ECO:0000256" key="8">
    <source>
        <dbReference type="ARBA" id="ARBA00022842"/>
    </source>
</evidence>
<evidence type="ECO:0000256" key="1">
    <source>
        <dbReference type="ARBA" id="ARBA00004842"/>
    </source>
</evidence>
<dbReference type="GO" id="GO:0009073">
    <property type="term" value="P:aromatic amino acid family biosynthetic process"/>
    <property type="evidence" value="ECO:0007669"/>
    <property type="project" value="UniProtKB-KW"/>
</dbReference>
<dbReference type="SUPFAM" id="SSF52540">
    <property type="entry name" value="P-loop containing nucleoside triphosphate hydrolases"/>
    <property type="match status" value="1"/>
</dbReference>
<protein>
    <recommendedName>
        <fullName evidence="11">Shikimate kinase 1</fullName>
        <shortName evidence="11">SK 1</shortName>
        <ecNumber evidence="11">2.7.1.71</ecNumber>
    </recommendedName>
</protein>
<dbReference type="InterPro" id="IPR023000">
    <property type="entry name" value="Shikimate_kinase_CS"/>
</dbReference>
<comment type="catalytic activity">
    <reaction evidence="10 11">
        <text>shikimate + ATP = 3-phosphoshikimate + ADP + H(+)</text>
        <dbReference type="Rhea" id="RHEA:13121"/>
        <dbReference type="ChEBI" id="CHEBI:15378"/>
        <dbReference type="ChEBI" id="CHEBI:30616"/>
        <dbReference type="ChEBI" id="CHEBI:36208"/>
        <dbReference type="ChEBI" id="CHEBI:145989"/>
        <dbReference type="ChEBI" id="CHEBI:456216"/>
        <dbReference type="EC" id="2.7.1.71"/>
    </reaction>
</comment>
<dbReference type="Gene3D" id="3.40.50.300">
    <property type="entry name" value="P-loop containing nucleotide triphosphate hydrolases"/>
    <property type="match status" value="1"/>
</dbReference>
<dbReference type="PANTHER" id="PTHR21087:SF16">
    <property type="entry name" value="SHIKIMATE KINASE 1, CHLOROPLASTIC"/>
    <property type="match status" value="1"/>
</dbReference>
<evidence type="ECO:0000313" key="13">
    <source>
        <dbReference type="Proteomes" id="UP000294344"/>
    </source>
</evidence>
<keyword evidence="11" id="KW-0963">Cytoplasm</keyword>
<evidence type="ECO:0000256" key="4">
    <source>
        <dbReference type="ARBA" id="ARBA00022679"/>
    </source>
</evidence>
<keyword evidence="3 11" id="KW-0028">Amino-acid biosynthesis</keyword>
<keyword evidence="9 11" id="KW-0057">Aromatic amino acid biosynthesis</keyword>